<dbReference type="Proteomes" id="UP000422108">
    <property type="component" value="Chromosome"/>
</dbReference>
<dbReference type="EMBL" id="AP021879">
    <property type="protein sequence ID" value="BBO89337.1"/>
    <property type="molecule type" value="Genomic_DNA"/>
</dbReference>
<dbReference type="NCBIfam" id="TIGR02591">
    <property type="entry name" value="cas_Csh1"/>
    <property type="match status" value="1"/>
</dbReference>
<gene>
    <name evidence="1" type="ORF">DSCOOX_25170</name>
</gene>
<accession>A0A5K8A9U8</accession>
<reference evidence="1 2" key="1">
    <citation type="submission" date="2019-11" db="EMBL/GenBank/DDBJ databases">
        <title>Comparative genomics of hydrocarbon-degrading Desulfosarcina strains.</title>
        <authorList>
            <person name="Watanabe M."/>
            <person name="Kojima H."/>
            <person name="Fukui M."/>
        </authorList>
    </citation>
    <scope>NUCLEOTIDE SEQUENCE [LARGE SCALE GENOMIC DNA]</scope>
    <source>
        <strain evidence="2">oXyS1</strain>
    </source>
</reference>
<dbReference type="NCBIfam" id="TIGR02556">
    <property type="entry name" value="cas_TM1802"/>
    <property type="match status" value="1"/>
</dbReference>
<protein>
    <submittedName>
        <fullName evidence="1">Type I-B CRISPR-associated protein Cas8b/Csh1</fullName>
    </submittedName>
</protein>
<dbReference type="RefSeq" id="WP_155310548.1">
    <property type="nucleotide sequence ID" value="NZ_AP021879.1"/>
</dbReference>
<name>A0A5K8A9U8_9BACT</name>
<evidence type="ECO:0000313" key="2">
    <source>
        <dbReference type="Proteomes" id="UP000422108"/>
    </source>
</evidence>
<dbReference type="InterPro" id="IPR013420">
    <property type="entry name" value="CRISPR-assoc_prot_Cas8b/Csh1_C"/>
</dbReference>
<dbReference type="Pfam" id="PF09484">
    <property type="entry name" value="Cas_TM1802"/>
    <property type="match status" value="1"/>
</dbReference>
<dbReference type="AlphaFoldDB" id="A0A5K8A9U8"/>
<sequence>MINAIAELGRYAKEQDPQMTDFDIWLEDSYDGGKYDIVFFIVLERADDTKEWGYKKIDVHENGSHLKDNLVYKRGTSRGTDKTPTAKVAKSISGTFKQKVMAWFVSNKDAEFLEPPEKEYLDKIHSALIQNEERIIGDLEDQHKLTEAKGVVLSLQLIENENKKYIGDIPSIAAFIIQESKASYKFSKTFKKYSYSTDKVCSICNDFKKEVFGYFTSLGFYTVDKPGMVAGGFLQDQSWKNYPVCLECALDIETGIKEKENYFDFRFYGCRYYLIPRLIHNIGRSEIIDTIKEYNQKLAVSDEARHTVLNPEEDVIWLLRDNQNHAQFTLLFYDKPQKGVFRIVENIEEVLPSRIKRLYDAKSLIDEIFIFKLPQKDGKRIFRFSFGVLRLFFPRDKARGNHDKDFLQIVHKVFAGMPIQWDFLISQIMIAVRNRFANAENEWFQVLSGFMMISYFYELGLLNDFEGASKMATEFYNSFEIRKEDDYEGKVVEFFIQFEDFFGTHAKKAIFLTGVLTKLLLNIQQATRESTPFRSQLKGLKMDSADIQGLLPKIEDKLAQYKHFGYKNLRIMISQEFLSAGDDQKWSLTIDEMNYIFVLGMNLSDYFKVKKEDEED</sequence>
<keyword evidence="2" id="KW-1185">Reference proteome</keyword>
<dbReference type="InterPro" id="IPR013389">
    <property type="entry name" value="CRISPR-assoc_prot_Cas8b"/>
</dbReference>
<organism evidence="1 2">
    <name type="scientific">Desulfosarcina ovata subsp. ovata</name>
    <dbReference type="NCBI Taxonomy" id="2752305"/>
    <lineage>
        <taxon>Bacteria</taxon>
        <taxon>Pseudomonadati</taxon>
        <taxon>Thermodesulfobacteriota</taxon>
        <taxon>Desulfobacteria</taxon>
        <taxon>Desulfobacterales</taxon>
        <taxon>Desulfosarcinaceae</taxon>
        <taxon>Desulfosarcina</taxon>
    </lineage>
</organism>
<proteinExistence type="predicted"/>
<evidence type="ECO:0000313" key="1">
    <source>
        <dbReference type="EMBL" id="BBO89337.1"/>
    </source>
</evidence>